<dbReference type="EMBL" id="UHDZ01000002">
    <property type="protein sequence ID" value="SUN32853.1"/>
    <property type="molecule type" value="Genomic_DNA"/>
</dbReference>
<dbReference type="PANTHER" id="PTHR31118">
    <property type="entry name" value="CYCLASE-LIKE PROTEIN 2"/>
    <property type="match status" value="1"/>
</dbReference>
<protein>
    <submittedName>
        <fullName evidence="1">Cyclase</fullName>
        <ecNumber evidence="1">3.5.1.9</ecNumber>
    </submittedName>
</protein>
<name>A0A380JAA6_9STAP</name>
<reference evidence="1 2" key="1">
    <citation type="submission" date="2018-06" db="EMBL/GenBank/DDBJ databases">
        <authorList>
            <consortium name="Pathogen Informatics"/>
            <person name="Doyle S."/>
        </authorList>
    </citation>
    <scope>NUCLEOTIDE SEQUENCE [LARGE SCALE GENOMIC DNA]</scope>
    <source>
        <strain evidence="1 2">NCTC11807</strain>
    </source>
</reference>
<gene>
    <name evidence="1" type="primary">kynB</name>
    <name evidence="1" type="ORF">NCTC11807_02756</name>
</gene>
<organism evidence="1 2">
    <name type="scientific">Staphylococcus saccharolyticus</name>
    <dbReference type="NCBI Taxonomy" id="33028"/>
    <lineage>
        <taxon>Bacteria</taxon>
        <taxon>Bacillati</taxon>
        <taxon>Bacillota</taxon>
        <taxon>Bacilli</taxon>
        <taxon>Bacillales</taxon>
        <taxon>Staphylococcaceae</taxon>
        <taxon>Staphylococcus</taxon>
    </lineage>
</organism>
<dbReference type="EC" id="3.5.1.9" evidence="1"/>
<dbReference type="Gene3D" id="3.50.30.50">
    <property type="entry name" value="Putative cyclase"/>
    <property type="match status" value="1"/>
</dbReference>
<dbReference type="Pfam" id="PF04199">
    <property type="entry name" value="Cyclase"/>
    <property type="match status" value="1"/>
</dbReference>
<dbReference type="Proteomes" id="UP000255425">
    <property type="component" value="Unassembled WGS sequence"/>
</dbReference>
<dbReference type="GO" id="GO:0004061">
    <property type="term" value="F:arylformamidase activity"/>
    <property type="evidence" value="ECO:0007669"/>
    <property type="project" value="UniProtKB-EC"/>
</dbReference>
<evidence type="ECO:0000313" key="1">
    <source>
        <dbReference type="EMBL" id="SUN32853.1"/>
    </source>
</evidence>
<keyword evidence="2" id="KW-1185">Reference proteome</keyword>
<proteinExistence type="predicted"/>
<dbReference type="SUPFAM" id="SSF102198">
    <property type="entry name" value="Putative cyclase"/>
    <property type="match status" value="1"/>
</dbReference>
<dbReference type="AlphaFoldDB" id="A0A380JAA6"/>
<accession>A0A380JAA6</accession>
<evidence type="ECO:0000313" key="2">
    <source>
        <dbReference type="Proteomes" id="UP000255425"/>
    </source>
</evidence>
<dbReference type="PANTHER" id="PTHR31118:SF12">
    <property type="entry name" value="CYCLASE-LIKE PROTEIN 2"/>
    <property type="match status" value="1"/>
</dbReference>
<keyword evidence="1" id="KW-0378">Hydrolase</keyword>
<sequence length="268" mass="31197">MKNYKIIDLSVPIEANDNEPFGVKHNFLDHKNGAKQFSQLVNKKYDLKKDDKWDEHIFPDNEFLARDIITMSCHTGTHIDAPYHYGSKCEGKPSKTVDDLPLEWFINEGVKLDFSNLTEPYSITKKMLKQEILKKNLKINTNTIVLIETGYSKFWGLPEYKNININIELDALDYILNKGVKVIGIDTFGFDVSFPKMIQKYNETKDSSHLWPTHFYGRKREYIQIERMNNLHLLPSKNFIFNGPPLKIINGEASWIRANAILIKENEK</sequence>
<dbReference type="InterPro" id="IPR037175">
    <property type="entry name" value="KFase_sf"/>
</dbReference>
<dbReference type="RefSeq" id="WP_115314154.1">
    <property type="nucleotide sequence ID" value="NZ_CP068030.1"/>
</dbReference>
<dbReference type="GO" id="GO:0019441">
    <property type="term" value="P:L-tryptophan catabolic process to kynurenine"/>
    <property type="evidence" value="ECO:0007669"/>
    <property type="project" value="InterPro"/>
</dbReference>
<dbReference type="InterPro" id="IPR007325">
    <property type="entry name" value="KFase/CYL"/>
</dbReference>